<evidence type="ECO:0000313" key="1">
    <source>
        <dbReference type="EMBL" id="KAG2610432.1"/>
    </source>
</evidence>
<proteinExistence type="predicted"/>
<dbReference type="Proteomes" id="UP000823388">
    <property type="component" value="Chromosome 4K"/>
</dbReference>
<keyword evidence="2" id="KW-1185">Reference proteome</keyword>
<protein>
    <submittedName>
        <fullName evidence="1">Uncharacterized protein</fullName>
    </submittedName>
</protein>
<name>A0A8T0TF42_PANVG</name>
<gene>
    <name evidence="1" type="ORF">PVAP13_4KG195950</name>
</gene>
<evidence type="ECO:0000313" key="2">
    <source>
        <dbReference type="Proteomes" id="UP000823388"/>
    </source>
</evidence>
<reference evidence="1" key="1">
    <citation type="submission" date="2020-05" db="EMBL/GenBank/DDBJ databases">
        <title>WGS assembly of Panicum virgatum.</title>
        <authorList>
            <person name="Lovell J.T."/>
            <person name="Jenkins J."/>
            <person name="Shu S."/>
            <person name="Juenger T.E."/>
            <person name="Schmutz J."/>
        </authorList>
    </citation>
    <scope>NUCLEOTIDE SEQUENCE</scope>
    <source>
        <strain evidence="1">AP13</strain>
    </source>
</reference>
<accession>A0A8T0TF42</accession>
<sequence>MVHECYSIEIYMQSYGYNIWPVRDKIHWEKMNGVDVQAPIYDKKVGRPARNRKKNTTELEGGTKLSKHGVMMHCSACGSSTHNKRTCHKYSDKNMTNPEGELEEYDDPNILKTLCQLDSIVQ</sequence>
<dbReference type="AlphaFoldDB" id="A0A8T0TF42"/>
<organism evidence="1 2">
    <name type="scientific">Panicum virgatum</name>
    <name type="common">Blackwell switchgrass</name>
    <dbReference type="NCBI Taxonomy" id="38727"/>
    <lineage>
        <taxon>Eukaryota</taxon>
        <taxon>Viridiplantae</taxon>
        <taxon>Streptophyta</taxon>
        <taxon>Embryophyta</taxon>
        <taxon>Tracheophyta</taxon>
        <taxon>Spermatophyta</taxon>
        <taxon>Magnoliopsida</taxon>
        <taxon>Liliopsida</taxon>
        <taxon>Poales</taxon>
        <taxon>Poaceae</taxon>
        <taxon>PACMAD clade</taxon>
        <taxon>Panicoideae</taxon>
        <taxon>Panicodae</taxon>
        <taxon>Paniceae</taxon>
        <taxon>Panicinae</taxon>
        <taxon>Panicum</taxon>
        <taxon>Panicum sect. Hiantes</taxon>
    </lineage>
</organism>
<dbReference type="EMBL" id="CM029043">
    <property type="protein sequence ID" value="KAG2610432.1"/>
    <property type="molecule type" value="Genomic_DNA"/>
</dbReference>
<comment type="caution">
    <text evidence="1">The sequence shown here is derived from an EMBL/GenBank/DDBJ whole genome shotgun (WGS) entry which is preliminary data.</text>
</comment>